<name>A0ABT5G6F6_9ACTN</name>
<reference evidence="3 4" key="1">
    <citation type="journal article" date="2015" name="Int. J. Syst. Evol. Microbiol.">
        <title>Streptomyces gilvifuscus sp. nov., an actinomycete that produces antibacterial compounds isolated from soil.</title>
        <authorList>
            <person name="Nguyen T.M."/>
            <person name="Kim J."/>
        </authorList>
    </citation>
    <scope>NUCLEOTIDE SEQUENCE [LARGE SCALE GENOMIC DNA]</scope>
    <source>
        <strain evidence="3 4">T113</strain>
    </source>
</reference>
<evidence type="ECO:0000313" key="4">
    <source>
        <dbReference type="Proteomes" id="UP001221328"/>
    </source>
</evidence>
<dbReference type="SMART" id="SM01012">
    <property type="entry name" value="ANTAR"/>
    <property type="match status" value="1"/>
</dbReference>
<sequence>MQSPTPRSRFTEPLTATVHPELTEAEHTRLSRVLAARSTINMAEGALMVLGPMGLEDAGRALVDLSRALTMHPHVVAEHVLNLVQGKPVPDRVSDALHDVLTQYRA</sequence>
<feature type="region of interest" description="Disordered" evidence="1">
    <location>
        <begin position="1"/>
        <end position="23"/>
    </location>
</feature>
<comment type="caution">
    <text evidence="3">The sequence shown here is derived from an EMBL/GenBank/DDBJ whole genome shotgun (WGS) entry which is preliminary data.</text>
</comment>
<dbReference type="Proteomes" id="UP001221328">
    <property type="component" value="Unassembled WGS sequence"/>
</dbReference>
<accession>A0ABT5G6F6</accession>
<dbReference type="RefSeq" id="WP_200703285.1">
    <property type="nucleotide sequence ID" value="NZ_JAQOSK010000021.1"/>
</dbReference>
<feature type="domain" description="ANTAR" evidence="2">
    <location>
        <begin position="26"/>
        <end position="81"/>
    </location>
</feature>
<keyword evidence="4" id="KW-1185">Reference proteome</keyword>
<dbReference type="InterPro" id="IPR005561">
    <property type="entry name" value="ANTAR"/>
</dbReference>
<evidence type="ECO:0000256" key="1">
    <source>
        <dbReference type="SAM" id="MobiDB-lite"/>
    </source>
</evidence>
<dbReference type="EMBL" id="JAQOSK010000021">
    <property type="protein sequence ID" value="MDC2960310.1"/>
    <property type="molecule type" value="Genomic_DNA"/>
</dbReference>
<proteinExistence type="predicted"/>
<evidence type="ECO:0000259" key="2">
    <source>
        <dbReference type="SMART" id="SM01012"/>
    </source>
</evidence>
<protein>
    <submittedName>
        <fullName evidence="3">ANTAR domain-containing protein</fullName>
    </submittedName>
</protein>
<evidence type="ECO:0000313" key="3">
    <source>
        <dbReference type="EMBL" id="MDC2960310.1"/>
    </source>
</evidence>
<gene>
    <name evidence="3" type="ORF">PO587_38380</name>
</gene>
<organism evidence="3 4">
    <name type="scientific">Streptomyces gilvifuscus</name>
    <dbReference type="NCBI Taxonomy" id="1550617"/>
    <lineage>
        <taxon>Bacteria</taxon>
        <taxon>Bacillati</taxon>
        <taxon>Actinomycetota</taxon>
        <taxon>Actinomycetes</taxon>
        <taxon>Kitasatosporales</taxon>
        <taxon>Streptomycetaceae</taxon>
        <taxon>Streptomyces</taxon>
    </lineage>
</organism>